<dbReference type="Proteomes" id="UP000237438">
    <property type="component" value="Unassembled WGS sequence"/>
</dbReference>
<sequence length="105" mass="12153">MNFRDSDISVSPNKVSQEQETTQFQPKYDTIKQKEGIKFDLAEPSRFLNSNFNPEISFRLLQACTAQEKRVLEDWLKVTFADSKVLLTLVQIQGQLKTVLIPYRA</sequence>
<evidence type="ECO:0000313" key="2">
    <source>
        <dbReference type="EMBL" id="POS82369.1"/>
    </source>
</evidence>
<keyword evidence="3" id="KW-1185">Reference proteome</keyword>
<evidence type="ECO:0000256" key="1">
    <source>
        <dbReference type="SAM" id="MobiDB-lite"/>
    </source>
</evidence>
<feature type="region of interest" description="Disordered" evidence="1">
    <location>
        <begin position="1"/>
        <end position="24"/>
    </location>
</feature>
<gene>
    <name evidence="2" type="ORF">EPUL_006325</name>
</gene>
<dbReference type="OrthoDB" id="3599109at2759"/>
<proteinExistence type="predicted"/>
<organism evidence="2 3">
    <name type="scientific">Erysiphe pulchra</name>
    <dbReference type="NCBI Taxonomy" id="225359"/>
    <lineage>
        <taxon>Eukaryota</taxon>
        <taxon>Fungi</taxon>
        <taxon>Dikarya</taxon>
        <taxon>Ascomycota</taxon>
        <taxon>Pezizomycotina</taxon>
        <taxon>Leotiomycetes</taxon>
        <taxon>Erysiphales</taxon>
        <taxon>Erysiphaceae</taxon>
        <taxon>Erysiphe</taxon>
    </lineage>
</organism>
<name>A0A2S4PK03_9PEZI</name>
<evidence type="ECO:0000313" key="3">
    <source>
        <dbReference type="Proteomes" id="UP000237438"/>
    </source>
</evidence>
<dbReference type="AlphaFoldDB" id="A0A2S4PK03"/>
<protein>
    <submittedName>
        <fullName evidence="2">Uncharacterized protein</fullName>
    </submittedName>
</protein>
<accession>A0A2S4PK03</accession>
<comment type="caution">
    <text evidence="2">The sequence shown here is derived from an EMBL/GenBank/DDBJ whole genome shotgun (WGS) entry which is preliminary data.</text>
</comment>
<feature type="compositionally biased region" description="Polar residues" evidence="1">
    <location>
        <begin position="8"/>
        <end position="24"/>
    </location>
</feature>
<reference evidence="2 3" key="1">
    <citation type="submission" date="2017-10" db="EMBL/GenBank/DDBJ databases">
        <title>Development of genomic resources for the powdery mildew, Erysiphe pulchra.</title>
        <authorList>
            <person name="Wadl P.A."/>
            <person name="Mack B.M."/>
            <person name="Moore G."/>
            <person name="Beltz S.B."/>
        </authorList>
    </citation>
    <scope>NUCLEOTIDE SEQUENCE [LARGE SCALE GENOMIC DNA]</scope>
    <source>
        <strain evidence="2">Cflorida</strain>
    </source>
</reference>
<dbReference type="EMBL" id="PEDP01003023">
    <property type="protein sequence ID" value="POS82369.1"/>
    <property type="molecule type" value="Genomic_DNA"/>
</dbReference>